<keyword evidence="8" id="KW-0175">Coiled coil</keyword>
<dbReference type="PANTHER" id="PTHR11875">
    <property type="entry name" value="TESTIS-SPECIFIC Y-ENCODED PROTEIN"/>
    <property type="match status" value="1"/>
</dbReference>
<comment type="subcellular location">
    <subcellularLocation>
        <location evidence="2">Cytoplasm</location>
    </subcellularLocation>
    <subcellularLocation>
        <location evidence="1">Nucleus</location>
    </subcellularLocation>
</comment>
<evidence type="ECO:0000256" key="5">
    <source>
        <dbReference type="ARBA" id="ARBA00023186"/>
    </source>
</evidence>
<dbReference type="Gene3D" id="3.30.1120.90">
    <property type="entry name" value="Nucleosome assembly protein"/>
    <property type="match status" value="1"/>
</dbReference>
<dbReference type="GO" id="GO:0005634">
    <property type="term" value="C:nucleus"/>
    <property type="evidence" value="ECO:0007669"/>
    <property type="project" value="UniProtKB-SubCell"/>
</dbReference>
<protein>
    <submittedName>
        <fullName evidence="10">Uncharacterized protein</fullName>
    </submittedName>
</protein>
<comment type="similarity">
    <text evidence="3 7">Belongs to the nucleosome assembly protein (NAP) family.</text>
</comment>
<accession>A0AAW1L294</accession>
<dbReference type="GO" id="GO:0000724">
    <property type="term" value="P:double-strand break repair via homologous recombination"/>
    <property type="evidence" value="ECO:0007669"/>
    <property type="project" value="UniProtKB-ARBA"/>
</dbReference>
<sequence>MSDNATTKDHLDMSDLSANLPAAAAALSPEARAGLVNALKNKLQHLAGEHSDIIESLTPNVRKRVEVLQELQVQHDELESKFFEERAALEAKYQKLYEPLYTKRYEIVNGVVEVDGVTNEATPEQGEENATEEKGVPNFWLTAMKTNEVLSEEITERDEGALKYLKDIKWTRIDEPKGFKLEFFFESNPYFKNTVLTKTYNMIDEDEPILEKAIGTEIEWLPGKCLTQKILKKKPKKGSKNAKPITKTETCESFFNFFNPPQVPEDEDDIDDDAAEELQNLMEQDYEIGSTIRDKIIPHAVSWFTGEAVQGDEFEDIEDDDDDDEDEDEDEEDDEEDEDEEDDEEDEDEEEEEPKPRKKTSAVSKKGVRGAAGKGQAGERAPECNQQ</sequence>
<keyword evidence="11" id="KW-1185">Reference proteome</keyword>
<dbReference type="InterPro" id="IPR002164">
    <property type="entry name" value="NAP_family"/>
</dbReference>
<dbReference type="FunFam" id="3.30.1120.90:FF:000005">
    <property type="entry name" value="Nucleosome assembly protein11"/>
    <property type="match status" value="1"/>
</dbReference>
<dbReference type="EMBL" id="JBDFQZ010000005">
    <property type="protein sequence ID" value="KAK9726945.1"/>
    <property type="molecule type" value="Genomic_DNA"/>
</dbReference>
<proteinExistence type="inferred from homology"/>
<dbReference type="SUPFAM" id="SSF143113">
    <property type="entry name" value="NAP-like"/>
    <property type="match status" value="1"/>
</dbReference>
<evidence type="ECO:0000313" key="10">
    <source>
        <dbReference type="EMBL" id="KAK9726945.1"/>
    </source>
</evidence>
<name>A0AAW1L294_SAPOF</name>
<feature type="coiled-coil region" evidence="8">
    <location>
        <begin position="61"/>
        <end position="88"/>
    </location>
</feature>
<dbReference type="GO" id="GO:0005737">
    <property type="term" value="C:cytoplasm"/>
    <property type="evidence" value="ECO:0007669"/>
    <property type="project" value="UniProtKB-SubCell"/>
</dbReference>
<keyword evidence="4" id="KW-0963">Cytoplasm</keyword>
<dbReference type="Pfam" id="PF00956">
    <property type="entry name" value="NAP"/>
    <property type="match status" value="1"/>
</dbReference>
<feature type="region of interest" description="Disordered" evidence="9">
    <location>
        <begin position="306"/>
        <end position="387"/>
    </location>
</feature>
<evidence type="ECO:0000313" key="11">
    <source>
        <dbReference type="Proteomes" id="UP001443914"/>
    </source>
</evidence>
<dbReference type="GO" id="GO:0006334">
    <property type="term" value="P:nucleosome assembly"/>
    <property type="evidence" value="ECO:0007669"/>
    <property type="project" value="InterPro"/>
</dbReference>
<evidence type="ECO:0000256" key="7">
    <source>
        <dbReference type="RuleBase" id="RU003876"/>
    </source>
</evidence>
<evidence type="ECO:0000256" key="4">
    <source>
        <dbReference type="ARBA" id="ARBA00022490"/>
    </source>
</evidence>
<evidence type="ECO:0000256" key="9">
    <source>
        <dbReference type="SAM" id="MobiDB-lite"/>
    </source>
</evidence>
<evidence type="ECO:0000256" key="6">
    <source>
        <dbReference type="ARBA" id="ARBA00023242"/>
    </source>
</evidence>
<evidence type="ECO:0000256" key="8">
    <source>
        <dbReference type="SAM" id="Coils"/>
    </source>
</evidence>
<comment type="caution">
    <text evidence="10">The sequence shown here is derived from an EMBL/GenBank/DDBJ whole genome shotgun (WGS) entry which is preliminary data.</text>
</comment>
<dbReference type="Gene3D" id="1.20.5.1500">
    <property type="match status" value="1"/>
</dbReference>
<evidence type="ECO:0000256" key="3">
    <source>
        <dbReference type="ARBA" id="ARBA00009947"/>
    </source>
</evidence>
<evidence type="ECO:0000256" key="2">
    <source>
        <dbReference type="ARBA" id="ARBA00004496"/>
    </source>
</evidence>
<gene>
    <name evidence="10" type="ORF">RND81_05G247500</name>
</gene>
<dbReference type="InterPro" id="IPR037231">
    <property type="entry name" value="NAP-like_sf"/>
</dbReference>
<keyword evidence="6" id="KW-0539">Nucleus</keyword>
<keyword evidence="5" id="KW-0143">Chaperone</keyword>
<feature type="compositionally biased region" description="Acidic residues" evidence="9">
    <location>
        <begin position="310"/>
        <end position="353"/>
    </location>
</feature>
<dbReference type="GO" id="GO:0042393">
    <property type="term" value="F:histone binding"/>
    <property type="evidence" value="ECO:0007669"/>
    <property type="project" value="UniProtKB-ARBA"/>
</dbReference>
<reference evidence="10" key="1">
    <citation type="submission" date="2024-03" db="EMBL/GenBank/DDBJ databases">
        <title>WGS assembly of Saponaria officinalis var. Norfolk2.</title>
        <authorList>
            <person name="Jenkins J."/>
            <person name="Shu S."/>
            <person name="Grimwood J."/>
            <person name="Barry K."/>
            <person name="Goodstein D."/>
            <person name="Schmutz J."/>
            <person name="Leebens-Mack J."/>
            <person name="Osbourn A."/>
        </authorList>
    </citation>
    <scope>NUCLEOTIDE SEQUENCE [LARGE SCALE GENOMIC DNA]</scope>
    <source>
        <strain evidence="10">JIC</strain>
    </source>
</reference>
<dbReference type="FunFam" id="1.20.5.1500:FF:000001">
    <property type="entry name" value="Nucleosome assembly protein 1-like 1"/>
    <property type="match status" value="1"/>
</dbReference>
<evidence type="ECO:0000256" key="1">
    <source>
        <dbReference type="ARBA" id="ARBA00004123"/>
    </source>
</evidence>
<dbReference type="Proteomes" id="UP001443914">
    <property type="component" value="Unassembled WGS sequence"/>
</dbReference>
<dbReference type="AlphaFoldDB" id="A0AAW1L294"/>
<organism evidence="10 11">
    <name type="scientific">Saponaria officinalis</name>
    <name type="common">Common soapwort</name>
    <name type="synonym">Lychnis saponaria</name>
    <dbReference type="NCBI Taxonomy" id="3572"/>
    <lineage>
        <taxon>Eukaryota</taxon>
        <taxon>Viridiplantae</taxon>
        <taxon>Streptophyta</taxon>
        <taxon>Embryophyta</taxon>
        <taxon>Tracheophyta</taxon>
        <taxon>Spermatophyta</taxon>
        <taxon>Magnoliopsida</taxon>
        <taxon>eudicotyledons</taxon>
        <taxon>Gunneridae</taxon>
        <taxon>Pentapetalae</taxon>
        <taxon>Caryophyllales</taxon>
        <taxon>Caryophyllaceae</taxon>
        <taxon>Caryophylleae</taxon>
        <taxon>Saponaria</taxon>
    </lineage>
</organism>